<feature type="domain" description="Cytochrome c" evidence="8">
    <location>
        <begin position="297"/>
        <end position="430"/>
    </location>
</feature>
<keyword evidence="6 7" id="KW-0408">Iron</keyword>
<dbReference type="RefSeq" id="WP_322347574.1">
    <property type="nucleotide sequence ID" value="NZ_CP129968.2"/>
</dbReference>
<dbReference type="KEGG" id="marp:QYS47_28965"/>
<dbReference type="PANTHER" id="PTHR30600">
    <property type="entry name" value="CYTOCHROME C PEROXIDASE-RELATED"/>
    <property type="match status" value="1"/>
</dbReference>
<dbReference type="InterPro" id="IPR051395">
    <property type="entry name" value="Cytochrome_c_Peroxidase/MauG"/>
</dbReference>
<accession>A0AA51ZWH4</accession>
<evidence type="ECO:0000256" key="3">
    <source>
        <dbReference type="ARBA" id="ARBA00022723"/>
    </source>
</evidence>
<dbReference type="PANTHER" id="PTHR30600:SF10">
    <property type="entry name" value="BLL6722 PROTEIN"/>
    <property type="match status" value="1"/>
</dbReference>
<name>A0AA51ZWH4_9BACT</name>
<dbReference type="InterPro" id="IPR004852">
    <property type="entry name" value="Di-haem_cyt_c_peroxidsae"/>
</dbReference>
<gene>
    <name evidence="9" type="ORF">QYS47_28965</name>
</gene>
<dbReference type="InterPro" id="IPR036909">
    <property type="entry name" value="Cyt_c-like_dom_sf"/>
</dbReference>
<keyword evidence="3 7" id="KW-0479">Metal-binding</keyword>
<evidence type="ECO:0000259" key="8">
    <source>
        <dbReference type="PROSITE" id="PS51007"/>
    </source>
</evidence>
<dbReference type="GO" id="GO:0030313">
    <property type="term" value="C:cell envelope"/>
    <property type="evidence" value="ECO:0007669"/>
    <property type="project" value="UniProtKB-SubCell"/>
</dbReference>
<dbReference type="InterPro" id="IPR009056">
    <property type="entry name" value="Cyt_c-like_dom"/>
</dbReference>
<evidence type="ECO:0000256" key="6">
    <source>
        <dbReference type="ARBA" id="ARBA00023004"/>
    </source>
</evidence>
<evidence type="ECO:0000256" key="1">
    <source>
        <dbReference type="ARBA" id="ARBA00004196"/>
    </source>
</evidence>
<evidence type="ECO:0000256" key="7">
    <source>
        <dbReference type="PROSITE-ProRule" id="PRU00433"/>
    </source>
</evidence>
<dbReference type="EMBL" id="CP129968">
    <property type="protein sequence ID" value="WNB18034.1"/>
    <property type="molecule type" value="Genomic_DNA"/>
</dbReference>
<dbReference type="SUPFAM" id="SSF46626">
    <property type="entry name" value="Cytochrome c"/>
    <property type="match status" value="2"/>
</dbReference>
<dbReference type="GO" id="GO:0004130">
    <property type="term" value="F:cytochrome-c peroxidase activity"/>
    <property type="evidence" value="ECO:0007669"/>
    <property type="project" value="UniProtKB-EC"/>
</dbReference>
<dbReference type="AlphaFoldDB" id="A0AA51ZWH4"/>
<keyword evidence="5 9" id="KW-0560">Oxidoreductase</keyword>
<dbReference type="Proteomes" id="UP001232019">
    <property type="component" value="Chromosome"/>
</dbReference>
<keyword evidence="9" id="KW-0575">Peroxidase</keyword>
<organism evidence="9">
    <name type="scientific">Marivirga arenosa</name>
    <dbReference type="NCBI Taxonomy" id="3059076"/>
    <lineage>
        <taxon>Bacteria</taxon>
        <taxon>Pseudomonadati</taxon>
        <taxon>Bacteroidota</taxon>
        <taxon>Cytophagia</taxon>
        <taxon>Cytophagales</taxon>
        <taxon>Marivirgaceae</taxon>
        <taxon>Marivirga</taxon>
    </lineage>
</organism>
<keyword evidence="4" id="KW-0732">Signal</keyword>
<dbReference type="GO" id="GO:0046872">
    <property type="term" value="F:metal ion binding"/>
    <property type="evidence" value="ECO:0007669"/>
    <property type="project" value="UniProtKB-KW"/>
</dbReference>
<feature type="domain" description="Cytochrome c" evidence="8">
    <location>
        <begin position="449"/>
        <end position="590"/>
    </location>
</feature>
<evidence type="ECO:0000256" key="2">
    <source>
        <dbReference type="ARBA" id="ARBA00022617"/>
    </source>
</evidence>
<dbReference type="GO" id="GO:0020037">
    <property type="term" value="F:heme binding"/>
    <property type="evidence" value="ECO:0007669"/>
    <property type="project" value="InterPro"/>
</dbReference>
<protein>
    <submittedName>
        <fullName evidence="9">Cytochrome c peroxidase</fullName>
        <ecNumber evidence="9">1.11.1.5</ecNumber>
    </submittedName>
</protein>
<dbReference type="EC" id="1.11.1.5" evidence="9"/>
<dbReference type="Gene3D" id="1.20.1420.20">
    <property type="entry name" value="M75 peptidase, HXXE motif"/>
    <property type="match status" value="1"/>
</dbReference>
<keyword evidence="2 7" id="KW-0349">Heme</keyword>
<evidence type="ECO:0000256" key="5">
    <source>
        <dbReference type="ARBA" id="ARBA00023002"/>
    </source>
</evidence>
<sequence>MRTYLPLLFLIIFATCKNTSEPQQINWNLSQDYYQTALKKAIDSLEHLNTKMNQAHAIQSLKDIRLNFKKAESYAAHINPEVGSKVNGPALPIFKEDNLKILDPIGLQAIEETLFEDFQNRKLLEYQIERTIGYLNNLLAGIKERNLSPERYFIALHEQFLRILSFGITHFDTPISHWGFEESAASLHSIKTTVRLTIGTVVNDHNQDIYDNFITYLNRNIDYLNKSSAFDEFDYYRYIRDYFNPLTKSWVALRNSTNLWEPSTNKALNFNSTTFFEKDAFNTSFFVNPSTGLGDKEDLLLGEKLFNDKRLSLSNSLSCSSCHQKKEAFSDALPTSLGASGKPLKRNAPTLINTIFNKSFFWDGRSGTIESQIREVFNAHDEFNRSMNNIPEELLLDAEYDKLFKKAYGGKPKSVNQLIKSLAQYVASLQAFDSKFDRNMRKEETSFTELEKKGLQLYMGKALCGSCHFIPLMNGTLPPFYKHTEKEVIGVPLVATNDQLDTLDLGFYTFYEVDIHKGMFRTPTVRNSALTAPYMHNGIYNSLDEVIDFYNRGGGKGLGLAVEHQTLPFDSLSLNSKEKEALIAFLETLNSTPEKKPDTTTNISLSSLN</sequence>
<reference evidence="9" key="1">
    <citation type="submission" date="2023-08" db="EMBL/GenBank/DDBJ databases">
        <title>Comparative genomics and taxonomic characterization of three novel marine species of genus Marivirga.</title>
        <authorList>
            <person name="Muhammad N."/>
            <person name="Kim S.-G."/>
        </authorList>
    </citation>
    <scope>NUCLEOTIDE SEQUENCE</scope>
    <source>
        <strain evidence="9">BKB1-2</strain>
    </source>
</reference>
<proteinExistence type="predicted"/>
<dbReference type="PROSITE" id="PS51007">
    <property type="entry name" value="CYTC"/>
    <property type="match status" value="2"/>
</dbReference>
<evidence type="ECO:0000256" key="4">
    <source>
        <dbReference type="ARBA" id="ARBA00022729"/>
    </source>
</evidence>
<evidence type="ECO:0000313" key="9">
    <source>
        <dbReference type="EMBL" id="WNB18034.1"/>
    </source>
</evidence>
<dbReference type="InterPro" id="IPR038352">
    <property type="entry name" value="Imelysin_sf"/>
</dbReference>
<dbReference type="GO" id="GO:0009055">
    <property type="term" value="F:electron transfer activity"/>
    <property type="evidence" value="ECO:0007669"/>
    <property type="project" value="InterPro"/>
</dbReference>
<dbReference type="Gene3D" id="1.10.760.10">
    <property type="entry name" value="Cytochrome c-like domain"/>
    <property type="match status" value="2"/>
</dbReference>
<dbReference type="Pfam" id="PF03150">
    <property type="entry name" value="CCP_MauG"/>
    <property type="match status" value="1"/>
</dbReference>
<comment type="subcellular location">
    <subcellularLocation>
        <location evidence="1">Cell envelope</location>
    </subcellularLocation>
</comment>